<dbReference type="CDD" id="cd05154">
    <property type="entry name" value="ACAD10_11_N-like"/>
    <property type="match status" value="1"/>
</dbReference>
<dbReference type="Gene3D" id="3.30.200.20">
    <property type="entry name" value="Phosphorylase Kinase, domain 1"/>
    <property type="match status" value="1"/>
</dbReference>
<keyword evidence="3" id="KW-1185">Reference proteome</keyword>
<dbReference type="RefSeq" id="WP_254569386.1">
    <property type="nucleotide sequence ID" value="NZ_CP098502.1"/>
</dbReference>
<dbReference type="Gene3D" id="3.90.1200.10">
    <property type="match status" value="1"/>
</dbReference>
<evidence type="ECO:0000313" key="2">
    <source>
        <dbReference type="EMBL" id="UTI62651.1"/>
    </source>
</evidence>
<organism evidence="2 3">
    <name type="scientific">Paraconexibacter antarcticus</name>
    <dbReference type="NCBI Taxonomy" id="2949664"/>
    <lineage>
        <taxon>Bacteria</taxon>
        <taxon>Bacillati</taxon>
        <taxon>Actinomycetota</taxon>
        <taxon>Thermoleophilia</taxon>
        <taxon>Solirubrobacterales</taxon>
        <taxon>Paraconexibacteraceae</taxon>
        <taxon>Paraconexibacter</taxon>
    </lineage>
</organism>
<feature type="domain" description="Aminoglycoside phosphotransferase" evidence="1">
    <location>
        <begin position="27"/>
        <end position="256"/>
    </location>
</feature>
<evidence type="ECO:0000259" key="1">
    <source>
        <dbReference type="Pfam" id="PF01636"/>
    </source>
</evidence>
<sequence length="338" mass="36100">MTARLPFDPAQLDALLQARGVTSAPATLRRIGDGHSNLTYLLDDGHRRAVLRRPPPPPLPRGAHDVVREARILQALAATDVPVPAVLLLEQDTGLMGVPFYVMEHLDGAVCTDALPPAIDTPEQRAGVAEALVDALAVLHAVDWQAGLADLGRPDGFLERQLDRLPRLIAAPDGTLPEPFAAYRDELAATVPASSGAALIHGDLRLGNVMLASDPPARILGVLDWELAAIGDPLADVAYTLTTYAVPGVPLHAVSAMSRATLAEGFPGRDALAARYAERTGCDVTALPWHEAFQLFKLAVLYEYSRRRGEDAYYADPGHVAGLLDATRHALSSQRTPT</sequence>
<accession>A0ABY5DM74</accession>
<dbReference type="Pfam" id="PF01636">
    <property type="entry name" value="APH"/>
    <property type="match status" value="1"/>
</dbReference>
<protein>
    <submittedName>
        <fullName evidence="2">Phosphotransferase family protein</fullName>
    </submittedName>
</protein>
<dbReference type="Proteomes" id="UP001056035">
    <property type="component" value="Chromosome"/>
</dbReference>
<dbReference type="EMBL" id="CP098502">
    <property type="protein sequence ID" value="UTI62651.1"/>
    <property type="molecule type" value="Genomic_DNA"/>
</dbReference>
<reference evidence="2 3" key="1">
    <citation type="submission" date="2022-06" db="EMBL/GenBank/DDBJ databases">
        <title>Paraconexibacter antarcticus.</title>
        <authorList>
            <person name="Kim C.S."/>
        </authorList>
    </citation>
    <scope>NUCLEOTIDE SEQUENCE [LARGE SCALE GENOMIC DNA]</scope>
    <source>
        <strain evidence="2 3">02-257</strain>
    </source>
</reference>
<dbReference type="InterPro" id="IPR002575">
    <property type="entry name" value="Aminoglycoside_PTrfase"/>
</dbReference>
<proteinExistence type="predicted"/>
<gene>
    <name evidence="2" type="ORF">NBH00_14925</name>
</gene>
<dbReference type="InterPro" id="IPR041726">
    <property type="entry name" value="ACAD10_11_N"/>
</dbReference>
<dbReference type="InterPro" id="IPR011009">
    <property type="entry name" value="Kinase-like_dom_sf"/>
</dbReference>
<dbReference type="PANTHER" id="PTHR47829:SF1">
    <property type="entry name" value="HAD FAMILY PHOSPHATASE"/>
    <property type="match status" value="1"/>
</dbReference>
<dbReference type="PANTHER" id="PTHR47829">
    <property type="entry name" value="HYDROLASE, PUTATIVE (AFU_ORTHOLOGUE AFUA_1G12880)-RELATED"/>
    <property type="match status" value="1"/>
</dbReference>
<evidence type="ECO:0000313" key="3">
    <source>
        <dbReference type="Proteomes" id="UP001056035"/>
    </source>
</evidence>
<dbReference type="SUPFAM" id="SSF56112">
    <property type="entry name" value="Protein kinase-like (PK-like)"/>
    <property type="match status" value="1"/>
</dbReference>
<name>A0ABY5DM74_9ACTN</name>
<dbReference type="InterPro" id="IPR052898">
    <property type="entry name" value="ACAD10-like"/>
</dbReference>